<evidence type="ECO:0000313" key="2">
    <source>
        <dbReference type="Proteomes" id="UP001567537"/>
    </source>
</evidence>
<keyword evidence="2" id="KW-1185">Reference proteome</keyword>
<evidence type="ECO:0000313" key="1">
    <source>
        <dbReference type="EMBL" id="MEZ3180080.1"/>
    </source>
</evidence>
<accession>A0ABV4IZH9</accession>
<comment type="caution">
    <text evidence="1">The sequence shown here is derived from an EMBL/GenBank/DDBJ whole genome shotgun (WGS) entry which is preliminary data.</text>
</comment>
<name>A0ABV4IZH9_9ACTN</name>
<dbReference type="EMBL" id="JAHWZY010000014">
    <property type="protein sequence ID" value="MEZ3180080.1"/>
    <property type="molecule type" value="Genomic_DNA"/>
</dbReference>
<proteinExistence type="predicted"/>
<organism evidence="1 2">
    <name type="scientific">Streptomyces pimonensis</name>
    <dbReference type="NCBI Taxonomy" id="2860288"/>
    <lineage>
        <taxon>Bacteria</taxon>
        <taxon>Bacillati</taxon>
        <taxon>Actinomycetota</taxon>
        <taxon>Actinomycetes</taxon>
        <taxon>Kitasatosporales</taxon>
        <taxon>Streptomycetaceae</taxon>
        <taxon>Streptomyces</taxon>
    </lineage>
</organism>
<gene>
    <name evidence="1" type="ORF">KYY02_15710</name>
</gene>
<reference evidence="1 2" key="1">
    <citation type="journal article" date="2021" name="Res Sq">
        <title>Streptomyces Pimoensis sp. nov., Isolated From the Taklimakan Desert in Xinjiang, China.</title>
        <authorList>
            <person name="Zhang P."/>
            <person name="Luo X."/>
            <person name="Luo X."/>
            <person name="Liu Z."/>
            <person name="Xia Z."/>
            <person name="Wan C."/>
            <person name="zhang L."/>
        </authorList>
    </citation>
    <scope>NUCLEOTIDE SEQUENCE [LARGE SCALE GENOMIC DNA]</scope>
    <source>
        <strain evidence="1 2">TRM75549</strain>
    </source>
</reference>
<protein>
    <submittedName>
        <fullName evidence="1">Acetyltransferase</fullName>
    </submittedName>
</protein>
<sequence>MSFGRMHDRRLALDAMAKDADAVRLYERLGRFRIGETLYHYGAGKAAHAFCCGAPGG</sequence>
<dbReference type="Proteomes" id="UP001567537">
    <property type="component" value="Unassembled WGS sequence"/>
</dbReference>